<dbReference type="GO" id="GO:0016887">
    <property type="term" value="F:ATP hydrolysis activity"/>
    <property type="evidence" value="ECO:0007669"/>
    <property type="project" value="InterPro"/>
</dbReference>
<feature type="domain" description="ABC transporter" evidence="10">
    <location>
        <begin position="9"/>
        <end position="245"/>
    </location>
</feature>
<dbReference type="SMART" id="SM00382">
    <property type="entry name" value="AAA"/>
    <property type="match status" value="1"/>
</dbReference>
<evidence type="ECO:0000259" key="10">
    <source>
        <dbReference type="PROSITE" id="PS50893"/>
    </source>
</evidence>
<proteinExistence type="predicted"/>
<accession>C7NLU4</accession>
<dbReference type="Pfam" id="PF00005">
    <property type="entry name" value="ABC_tran"/>
    <property type="match status" value="1"/>
</dbReference>
<dbReference type="RefSeq" id="WP_015780126.1">
    <property type="nucleotide sequence ID" value="NC_013169.1"/>
</dbReference>
<dbReference type="InterPro" id="IPR027417">
    <property type="entry name" value="P-loop_NTPase"/>
</dbReference>
<dbReference type="PANTHER" id="PTHR42771">
    <property type="entry name" value="IRON(3+)-HYDROXAMATE IMPORT ATP-BINDING PROTEIN FHUC"/>
    <property type="match status" value="1"/>
</dbReference>
<evidence type="ECO:0000256" key="2">
    <source>
        <dbReference type="ARBA" id="ARBA00022448"/>
    </source>
</evidence>
<dbReference type="GO" id="GO:0005886">
    <property type="term" value="C:plasma membrane"/>
    <property type="evidence" value="ECO:0007669"/>
    <property type="project" value="UniProtKB-SubCell"/>
</dbReference>
<keyword evidence="12" id="KW-1185">Reference proteome</keyword>
<dbReference type="Gene3D" id="3.40.50.300">
    <property type="entry name" value="P-loop containing nucleotide triphosphate hydrolases"/>
    <property type="match status" value="1"/>
</dbReference>
<dbReference type="InterPro" id="IPR017871">
    <property type="entry name" value="ABC_transporter-like_CS"/>
</dbReference>
<keyword evidence="3" id="KW-1003">Cell membrane</keyword>
<evidence type="ECO:0000256" key="8">
    <source>
        <dbReference type="ARBA" id="ARBA00023065"/>
    </source>
</evidence>
<dbReference type="InterPro" id="IPR051535">
    <property type="entry name" value="Siderophore_ABC-ATPase"/>
</dbReference>
<dbReference type="Proteomes" id="UP000006666">
    <property type="component" value="Chromosome"/>
</dbReference>
<keyword evidence="9" id="KW-0472">Membrane</keyword>
<evidence type="ECO:0000313" key="12">
    <source>
        <dbReference type="Proteomes" id="UP000006666"/>
    </source>
</evidence>
<gene>
    <name evidence="11" type="ordered locus">Ksed_22100</name>
</gene>
<reference evidence="11 12" key="1">
    <citation type="journal article" date="2009" name="Stand. Genomic Sci.">
        <title>Complete genome sequence of Kytococcus sedentarius type strain (541).</title>
        <authorList>
            <person name="Sims D."/>
            <person name="Brettin T."/>
            <person name="Detter J.C."/>
            <person name="Han C."/>
            <person name="Lapidus A."/>
            <person name="Copeland A."/>
            <person name="Glavina Del Rio T."/>
            <person name="Nolan M."/>
            <person name="Chen F."/>
            <person name="Lucas S."/>
            <person name="Tice H."/>
            <person name="Cheng J.F."/>
            <person name="Bruce D."/>
            <person name="Goodwin L."/>
            <person name="Pitluck S."/>
            <person name="Ovchinnikova G."/>
            <person name="Pati A."/>
            <person name="Ivanova N."/>
            <person name="Mavrommatis K."/>
            <person name="Chen A."/>
            <person name="Palaniappan K."/>
            <person name="D'haeseleer P."/>
            <person name="Chain P."/>
            <person name="Bristow J."/>
            <person name="Eisen J.A."/>
            <person name="Markowitz V."/>
            <person name="Hugenholtz P."/>
            <person name="Schneider S."/>
            <person name="Goker M."/>
            <person name="Pukall R."/>
            <person name="Kyrpides N.C."/>
            <person name="Klenk H.P."/>
        </authorList>
    </citation>
    <scope>NUCLEOTIDE SEQUENCE [LARGE SCALE GENOMIC DNA]</scope>
    <source>
        <strain evidence="12">ATCC 14392 / DSM 20547 / JCM 11482 / CCUG 33030 / NBRC 15357 / NCTC 11040 / CCM 314 / 541</strain>
    </source>
</reference>
<evidence type="ECO:0000256" key="4">
    <source>
        <dbReference type="ARBA" id="ARBA00022496"/>
    </source>
</evidence>
<evidence type="ECO:0000256" key="6">
    <source>
        <dbReference type="ARBA" id="ARBA00022840"/>
    </source>
</evidence>
<dbReference type="PANTHER" id="PTHR42771:SF2">
    <property type="entry name" value="IRON(3+)-HYDROXAMATE IMPORT ATP-BINDING PROTEIN FHUC"/>
    <property type="match status" value="1"/>
</dbReference>
<evidence type="ECO:0000256" key="3">
    <source>
        <dbReference type="ARBA" id="ARBA00022475"/>
    </source>
</evidence>
<dbReference type="eggNOG" id="COG1120">
    <property type="taxonomic scope" value="Bacteria"/>
</dbReference>
<dbReference type="SUPFAM" id="SSF52540">
    <property type="entry name" value="P-loop containing nucleoside triphosphate hydrolases"/>
    <property type="match status" value="1"/>
</dbReference>
<dbReference type="InterPro" id="IPR003593">
    <property type="entry name" value="AAA+_ATPase"/>
</dbReference>
<dbReference type="HOGENOM" id="CLU_000604_1_11_11"/>
<dbReference type="KEGG" id="kse:Ksed_22100"/>
<sequence length="273" mass="29337">MTAPTDARLVCRDLSLSYGGPDVVRGVTLEVPDGRITTLVGANGCGKSTLLRGLVRLLRPTSGQVLLDGDDLHRIPTRQVATTIGLLPQQPLVPAGLTVAELVSRGRHPHRAAWRPPSRADHAAVAEAMARTDTLALADRPVEALSGGQRQRVWIAMALAQQTDILMLDEPTSFLDLAHQVDVLELVEELNAERGTTVVMVLHDLNLAARVSDHLIAMRQGEVVACGTPREVITARTVQDVFGLDVLVVDDPVTGTPMVVPEGRRRGPTQTSH</sequence>
<dbReference type="AlphaFoldDB" id="C7NLU4"/>
<organism evidence="11 12">
    <name type="scientific">Kytococcus sedentarius (strain ATCC 14392 / DSM 20547 / JCM 11482 / CCUG 33030 / NBRC 15357 / NCTC 11040 / CCM 314 / 541)</name>
    <name type="common">Micrococcus sedentarius</name>
    <dbReference type="NCBI Taxonomy" id="478801"/>
    <lineage>
        <taxon>Bacteria</taxon>
        <taxon>Bacillati</taxon>
        <taxon>Actinomycetota</taxon>
        <taxon>Actinomycetes</taxon>
        <taxon>Micrococcales</taxon>
        <taxon>Kytococcaceae</taxon>
        <taxon>Kytococcus</taxon>
    </lineage>
</organism>
<dbReference type="EMBL" id="CP001686">
    <property type="protein sequence ID" value="ACV07193.1"/>
    <property type="molecule type" value="Genomic_DNA"/>
</dbReference>
<evidence type="ECO:0000256" key="1">
    <source>
        <dbReference type="ARBA" id="ARBA00004202"/>
    </source>
</evidence>
<evidence type="ECO:0000256" key="5">
    <source>
        <dbReference type="ARBA" id="ARBA00022741"/>
    </source>
</evidence>
<dbReference type="PROSITE" id="PS50893">
    <property type="entry name" value="ABC_TRANSPORTER_2"/>
    <property type="match status" value="1"/>
</dbReference>
<keyword evidence="5" id="KW-0547">Nucleotide-binding</keyword>
<comment type="subcellular location">
    <subcellularLocation>
        <location evidence="1">Cell membrane</location>
        <topology evidence="1">Peripheral membrane protein</topology>
    </subcellularLocation>
</comment>
<dbReference type="GO" id="GO:0005524">
    <property type="term" value="F:ATP binding"/>
    <property type="evidence" value="ECO:0007669"/>
    <property type="project" value="UniProtKB-KW"/>
</dbReference>
<dbReference type="CDD" id="cd03214">
    <property type="entry name" value="ABC_Iron-Siderophores_B12_Hemin"/>
    <property type="match status" value="1"/>
</dbReference>
<evidence type="ECO:0000256" key="7">
    <source>
        <dbReference type="ARBA" id="ARBA00023004"/>
    </source>
</evidence>
<keyword evidence="7" id="KW-0408">Iron</keyword>
<dbReference type="InterPro" id="IPR003439">
    <property type="entry name" value="ABC_transporter-like_ATP-bd"/>
</dbReference>
<evidence type="ECO:0000313" key="11">
    <source>
        <dbReference type="EMBL" id="ACV07193.1"/>
    </source>
</evidence>
<dbReference type="GO" id="GO:0006826">
    <property type="term" value="P:iron ion transport"/>
    <property type="evidence" value="ECO:0007669"/>
    <property type="project" value="UniProtKB-KW"/>
</dbReference>
<keyword evidence="6" id="KW-0067">ATP-binding</keyword>
<keyword evidence="4" id="KW-0410">Iron transport</keyword>
<keyword evidence="2" id="KW-0813">Transport</keyword>
<keyword evidence="8" id="KW-0406">Ion transport</keyword>
<protein>
    <submittedName>
        <fullName evidence="11">ABC-type cobalamin/Fe3+-siderophore transport system, ATPase component</fullName>
    </submittedName>
</protein>
<evidence type="ECO:0000256" key="9">
    <source>
        <dbReference type="ARBA" id="ARBA00023136"/>
    </source>
</evidence>
<dbReference type="STRING" id="478801.Ksed_22100"/>
<dbReference type="FunFam" id="3.40.50.300:FF:000134">
    <property type="entry name" value="Iron-enterobactin ABC transporter ATP-binding protein"/>
    <property type="match status" value="1"/>
</dbReference>
<name>C7NLU4_KYTSD</name>
<dbReference type="PROSITE" id="PS00211">
    <property type="entry name" value="ABC_TRANSPORTER_1"/>
    <property type="match status" value="1"/>
</dbReference>